<protein>
    <recommendedName>
        <fullName evidence="3">DUF4440 domain-containing protein</fullName>
    </recommendedName>
</protein>
<sequence length="142" mass="16351">MAPKPVFTHTEPNLLPILEELRRREPIFHTPEFGTTNADFERMMAPGYWEVGASGRRYSRDFILKWMSEATPIDAASAGWQSSDHALRRLGPDTYLLTYTLRQAERLTRRSTIWQSTAEGWRILYHQGTIVTAEEDDLPPTS</sequence>
<dbReference type="Proteomes" id="UP000647241">
    <property type="component" value="Unassembled WGS sequence"/>
</dbReference>
<comment type="caution">
    <text evidence="1">The sequence shown here is derived from an EMBL/GenBank/DDBJ whole genome shotgun (WGS) entry which is preliminary data.</text>
</comment>
<dbReference type="RefSeq" id="WP_188554063.1">
    <property type="nucleotide sequence ID" value="NZ_BMGT01000002.1"/>
</dbReference>
<dbReference type="EMBL" id="BMGT01000002">
    <property type="protein sequence ID" value="GGG77540.1"/>
    <property type="molecule type" value="Genomic_DNA"/>
</dbReference>
<dbReference type="Gene3D" id="3.10.450.50">
    <property type="match status" value="1"/>
</dbReference>
<proteinExistence type="predicted"/>
<organism evidence="1 2">
    <name type="scientific">Edaphobacter dinghuensis</name>
    <dbReference type="NCBI Taxonomy" id="1560005"/>
    <lineage>
        <taxon>Bacteria</taxon>
        <taxon>Pseudomonadati</taxon>
        <taxon>Acidobacteriota</taxon>
        <taxon>Terriglobia</taxon>
        <taxon>Terriglobales</taxon>
        <taxon>Acidobacteriaceae</taxon>
        <taxon>Edaphobacter</taxon>
    </lineage>
</organism>
<evidence type="ECO:0000313" key="1">
    <source>
        <dbReference type="EMBL" id="GGG77540.1"/>
    </source>
</evidence>
<name>A0A917HFJ5_9BACT</name>
<reference evidence="1" key="1">
    <citation type="journal article" date="2014" name="Int. J. Syst. Evol. Microbiol.">
        <title>Complete genome sequence of Corynebacterium casei LMG S-19264T (=DSM 44701T), isolated from a smear-ripened cheese.</title>
        <authorList>
            <consortium name="US DOE Joint Genome Institute (JGI-PGF)"/>
            <person name="Walter F."/>
            <person name="Albersmeier A."/>
            <person name="Kalinowski J."/>
            <person name="Ruckert C."/>
        </authorList>
    </citation>
    <scope>NUCLEOTIDE SEQUENCE</scope>
    <source>
        <strain evidence="1">CGMCC 1.12997</strain>
    </source>
</reference>
<dbReference type="AlphaFoldDB" id="A0A917HFJ5"/>
<reference evidence="1" key="2">
    <citation type="submission" date="2020-09" db="EMBL/GenBank/DDBJ databases">
        <authorList>
            <person name="Sun Q."/>
            <person name="Zhou Y."/>
        </authorList>
    </citation>
    <scope>NUCLEOTIDE SEQUENCE</scope>
    <source>
        <strain evidence="1">CGMCC 1.12997</strain>
    </source>
</reference>
<gene>
    <name evidence="1" type="ORF">GCM10011585_20830</name>
</gene>
<evidence type="ECO:0000313" key="2">
    <source>
        <dbReference type="Proteomes" id="UP000647241"/>
    </source>
</evidence>
<dbReference type="InterPro" id="IPR032710">
    <property type="entry name" value="NTF2-like_dom_sf"/>
</dbReference>
<accession>A0A917HFJ5</accession>
<dbReference type="SUPFAM" id="SSF54427">
    <property type="entry name" value="NTF2-like"/>
    <property type="match status" value="1"/>
</dbReference>
<evidence type="ECO:0008006" key="3">
    <source>
        <dbReference type="Google" id="ProtNLM"/>
    </source>
</evidence>
<keyword evidence="2" id="KW-1185">Reference proteome</keyword>